<evidence type="ECO:0000256" key="1">
    <source>
        <dbReference type="SAM" id="Phobius"/>
    </source>
</evidence>
<keyword evidence="1" id="KW-0812">Transmembrane</keyword>
<dbReference type="EMBL" id="BAAANY010000002">
    <property type="protein sequence ID" value="GAA1661272.1"/>
    <property type="molecule type" value="Genomic_DNA"/>
</dbReference>
<feature type="transmembrane region" description="Helical" evidence="1">
    <location>
        <begin position="143"/>
        <end position="171"/>
    </location>
</feature>
<protein>
    <submittedName>
        <fullName evidence="2">Uncharacterized protein</fullName>
    </submittedName>
</protein>
<evidence type="ECO:0000313" key="3">
    <source>
        <dbReference type="Proteomes" id="UP001500618"/>
    </source>
</evidence>
<gene>
    <name evidence="2" type="ORF">GCM10009765_08450</name>
</gene>
<evidence type="ECO:0000313" key="2">
    <source>
        <dbReference type="EMBL" id="GAA1661272.1"/>
    </source>
</evidence>
<dbReference type="Proteomes" id="UP001500618">
    <property type="component" value="Unassembled WGS sequence"/>
</dbReference>
<keyword evidence="1" id="KW-1133">Transmembrane helix</keyword>
<reference evidence="2 3" key="1">
    <citation type="journal article" date="2019" name="Int. J. Syst. Evol. Microbiol.">
        <title>The Global Catalogue of Microorganisms (GCM) 10K type strain sequencing project: providing services to taxonomists for standard genome sequencing and annotation.</title>
        <authorList>
            <consortium name="The Broad Institute Genomics Platform"/>
            <consortium name="The Broad Institute Genome Sequencing Center for Infectious Disease"/>
            <person name="Wu L."/>
            <person name="Ma J."/>
        </authorList>
    </citation>
    <scope>NUCLEOTIDE SEQUENCE [LARGE SCALE GENOMIC DNA]</scope>
    <source>
        <strain evidence="2 3">JCM 14718</strain>
    </source>
</reference>
<feature type="transmembrane region" description="Helical" evidence="1">
    <location>
        <begin position="115"/>
        <end position="136"/>
    </location>
</feature>
<feature type="transmembrane region" description="Helical" evidence="1">
    <location>
        <begin position="220"/>
        <end position="244"/>
    </location>
</feature>
<keyword evidence="3" id="KW-1185">Reference proteome</keyword>
<proteinExistence type="predicted"/>
<name>A0ABN2FY34_9ACTN</name>
<feature type="transmembrane region" description="Helical" evidence="1">
    <location>
        <begin position="17"/>
        <end position="39"/>
    </location>
</feature>
<sequence>MTVLSPSSDALATKGRLAAGVAIVLSAIAVLMTVGFMALNATNPIRYVVPGILVGVPNRAVMVAILAASCAILAMTLRSGHDGLAIALPVAVGVGLLAGIVHAAIIVVLTGAVPVAVAQFIISLVCASLGALVTLVRPMRAAVAVVLSAAVVVLVSELFGVATSFLAAMMVMNEVAVPHATQLILGLSMAVGGLATVFAVAGSVWALVKSGAAVGREARAGLLTGVGFGALQVVPGVIALVAVFVPVDGETAGSLFPIASETAIVGIVCLVVAVIVGPLTALVASGGSS</sequence>
<organism evidence="2 3">
    <name type="scientific">Fodinicola feengrottensis</name>
    <dbReference type="NCBI Taxonomy" id="435914"/>
    <lineage>
        <taxon>Bacteria</taxon>
        <taxon>Bacillati</taxon>
        <taxon>Actinomycetota</taxon>
        <taxon>Actinomycetes</taxon>
        <taxon>Mycobacteriales</taxon>
        <taxon>Fodinicola</taxon>
    </lineage>
</organism>
<comment type="caution">
    <text evidence="2">The sequence shown here is derived from an EMBL/GenBank/DDBJ whole genome shotgun (WGS) entry which is preliminary data.</text>
</comment>
<feature type="transmembrane region" description="Helical" evidence="1">
    <location>
        <begin position="59"/>
        <end position="77"/>
    </location>
</feature>
<feature type="transmembrane region" description="Helical" evidence="1">
    <location>
        <begin position="183"/>
        <end position="208"/>
    </location>
</feature>
<feature type="transmembrane region" description="Helical" evidence="1">
    <location>
        <begin position="84"/>
        <end position="109"/>
    </location>
</feature>
<feature type="transmembrane region" description="Helical" evidence="1">
    <location>
        <begin position="264"/>
        <end position="284"/>
    </location>
</feature>
<keyword evidence="1" id="KW-0472">Membrane</keyword>
<accession>A0ABN2FY34</accession>